<gene>
    <name evidence="2" type="ORF">M1L60_25825</name>
</gene>
<reference evidence="2 3" key="1">
    <citation type="submission" date="2022-06" db="EMBL/GenBank/DDBJ databases">
        <title>New Species of the Genus Actinoplanes, ActinopZanes ferrugineus.</title>
        <authorList>
            <person name="Ding P."/>
        </authorList>
    </citation>
    <scope>NUCLEOTIDE SEQUENCE [LARGE SCALE GENOMIC DNA]</scope>
    <source>
        <strain evidence="2 3">TRM88003</strain>
    </source>
</reference>
<proteinExistence type="predicted"/>
<keyword evidence="1" id="KW-0732">Signal</keyword>
<sequence>MLRRMLTRTLTVVLAGAGVVVVHAAPALAFSVLGPYCDPYNRIRFDFKTDAKKVVSTVIWDDTRVPAVASISDSTNDGATTIVRIDNGRTVIPYPDEAFDYHVYSYNIYYEVRKWRPVWNGSARDWVSPHLCSP</sequence>
<keyword evidence="3" id="KW-1185">Reference proteome</keyword>
<protein>
    <submittedName>
        <fullName evidence="2">Uncharacterized protein</fullName>
    </submittedName>
</protein>
<name>A0ABT1DT56_9ACTN</name>
<feature type="signal peptide" evidence="1">
    <location>
        <begin position="1"/>
        <end position="24"/>
    </location>
</feature>
<organism evidence="2 3">
    <name type="scientific">Paractinoplanes aksuensis</name>
    <dbReference type="NCBI Taxonomy" id="2939490"/>
    <lineage>
        <taxon>Bacteria</taxon>
        <taxon>Bacillati</taxon>
        <taxon>Actinomycetota</taxon>
        <taxon>Actinomycetes</taxon>
        <taxon>Micromonosporales</taxon>
        <taxon>Micromonosporaceae</taxon>
        <taxon>Paractinoplanes</taxon>
    </lineage>
</organism>
<evidence type="ECO:0000313" key="3">
    <source>
        <dbReference type="Proteomes" id="UP001523369"/>
    </source>
</evidence>
<evidence type="ECO:0000256" key="1">
    <source>
        <dbReference type="SAM" id="SignalP"/>
    </source>
</evidence>
<dbReference type="RefSeq" id="WP_253240100.1">
    <property type="nucleotide sequence ID" value="NZ_JAMYJR010000028.1"/>
</dbReference>
<feature type="chain" id="PRO_5046467256" evidence="1">
    <location>
        <begin position="25"/>
        <end position="134"/>
    </location>
</feature>
<comment type="caution">
    <text evidence="2">The sequence shown here is derived from an EMBL/GenBank/DDBJ whole genome shotgun (WGS) entry which is preliminary data.</text>
</comment>
<dbReference type="EMBL" id="JAMYJR010000028">
    <property type="protein sequence ID" value="MCO8274024.1"/>
    <property type="molecule type" value="Genomic_DNA"/>
</dbReference>
<accession>A0ABT1DT56</accession>
<evidence type="ECO:0000313" key="2">
    <source>
        <dbReference type="EMBL" id="MCO8274024.1"/>
    </source>
</evidence>
<dbReference type="Proteomes" id="UP001523369">
    <property type="component" value="Unassembled WGS sequence"/>
</dbReference>